<gene>
    <name evidence="1" type="ORF">SAMN04487996_122144</name>
</gene>
<keyword evidence="2" id="KW-1185">Reference proteome</keyword>
<name>A0A1G7WRI7_9BACT</name>
<evidence type="ECO:0000313" key="2">
    <source>
        <dbReference type="Proteomes" id="UP000198748"/>
    </source>
</evidence>
<reference evidence="2" key="1">
    <citation type="submission" date="2016-10" db="EMBL/GenBank/DDBJ databases">
        <authorList>
            <person name="Varghese N."/>
            <person name="Submissions S."/>
        </authorList>
    </citation>
    <scope>NUCLEOTIDE SEQUENCE [LARGE SCALE GENOMIC DNA]</scope>
    <source>
        <strain evidence="2">DSM 25329</strain>
    </source>
</reference>
<dbReference type="AlphaFoldDB" id="A0A1G7WRI7"/>
<organism evidence="1 2">
    <name type="scientific">Dyadobacter soli</name>
    <dbReference type="NCBI Taxonomy" id="659014"/>
    <lineage>
        <taxon>Bacteria</taxon>
        <taxon>Pseudomonadati</taxon>
        <taxon>Bacteroidota</taxon>
        <taxon>Cytophagia</taxon>
        <taxon>Cytophagales</taxon>
        <taxon>Spirosomataceae</taxon>
        <taxon>Dyadobacter</taxon>
    </lineage>
</organism>
<dbReference type="RefSeq" id="WP_090156768.1">
    <property type="nucleotide sequence ID" value="NZ_FNAN01000022.1"/>
</dbReference>
<dbReference type="OrthoDB" id="9843488at2"/>
<dbReference type="EMBL" id="FNAN01000022">
    <property type="protein sequence ID" value="SDG74533.1"/>
    <property type="molecule type" value="Genomic_DNA"/>
</dbReference>
<evidence type="ECO:0000313" key="1">
    <source>
        <dbReference type="EMBL" id="SDG74533.1"/>
    </source>
</evidence>
<dbReference type="Proteomes" id="UP000198748">
    <property type="component" value="Unassembled WGS sequence"/>
</dbReference>
<dbReference type="STRING" id="659014.SAMN04487996_122144"/>
<accession>A0A1G7WRI7</accession>
<sequence>MISEKDANLAREQHSEQLQELGVHAIAVDEIKHKGEKTFAVIAFVEKPSDDIPKFITAQKGEETLDVPLKVKIATKFKPE</sequence>
<protein>
    <submittedName>
        <fullName evidence="1">Uncharacterized protein</fullName>
    </submittedName>
</protein>
<proteinExistence type="predicted"/>